<dbReference type="CDD" id="cd00143">
    <property type="entry name" value="PP2Cc"/>
    <property type="match status" value="1"/>
</dbReference>
<dbReference type="SUPFAM" id="SSF81606">
    <property type="entry name" value="PP2C-like"/>
    <property type="match status" value="1"/>
</dbReference>
<feature type="compositionally biased region" description="Basic and acidic residues" evidence="1">
    <location>
        <begin position="57"/>
        <end position="70"/>
    </location>
</feature>
<reference evidence="3 4" key="1">
    <citation type="submission" date="2018-09" db="EMBL/GenBank/DDBJ databases">
        <authorList>
            <person name="Grouzdev D.S."/>
            <person name="Krutkina M.S."/>
        </authorList>
    </citation>
    <scope>NUCLEOTIDE SEQUENCE [LARGE SCALE GENOMIC DNA]</scope>
    <source>
        <strain evidence="3 4">RmlP001</strain>
    </source>
</reference>
<dbReference type="AlphaFoldDB" id="A0A4Q2R5R3"/>
<sequence length="562" mass="57547">MAERRGQRRRRGVVPPRRARRRAGAPRAVGAVPPARRRAGTAFRDGGGARGLLGRRAAGDLRPARRDGRQPLRPGDPTRLQLPEGAVTDGAAPGFFGKIAARGDFVSRRIDGPARAALDAWLSAAVVASRRALGGSWLGHYAAAPAWRFALAAGAAGPEPLAGVMVASQDGAGRQFPLVIAARLPGDASLYALCRHAAAWFDVAEEAAAAARSKTLDLDAFDARVAALGGPPAAPPGEVEARRLPFGGDVARAAALADALELALVGRPAPEGPPATLWWTREGGPAPASLLLHAGLPAPDRFAALLDGRWARWGWDEPAAAPPVPDAPAPAGPVPAGPVPHGPLRSAARTHRGTHRPSNQDAALERPDLGLWAVADGAGGHDDGAAASAAVIARLGGFAPALSFASALTEIEELLGEANDALRARARSLGPERMVAAVVVALFVHGGHYAVVWAGDSRAYLLRDGDAVRLTRDHVSEDARYVTRAVGAANALMVDVARGTVLPGDRFVLCSDGLVKATGAAVLDAALRPGPPAVAAAALIEDALIAGASDNVTALVVDVGTA</sequence>
<dbReference type="SMART" id="SM00332">
    <property type="entry name" value="PP2Cc"/>
    <property type="match status" value="1"/>
</dbReference>
<proteinExistence type="predicted"/>
<feature type="domain" description="PPM-type phosphatase" evidence="2">
    <location>
        <begin position="345"/>
        <end position="559"/>
    </location>
</feature>
<dbReference type="PROSITE" id="PS51746">
    <property type="entry name" value="PPM_2"/>
    <property type="match status" value="1"/>
</dbReference>
<feature type="compositionally biased region" description="Basic residues" evidence="1">
    <location>
        <begin position="1"/>
        <end position="24"/>
    </location>
</feature>
<dbReference type="InterPro" id="IPR038225">
    <property type="entry name" value="TagF_sf"/>
</dbReference>
<organism evidence="3 4">
    <name type="scientific">Lichenibacterium ramalinae</name>
    <dbReference type="NCBI Taxonomy" id="2316527"/>
    <lineage>
        <taxon>Bacteria</taxon>
        <taxon>Pseudomonadati</taxon>
        <taxon>Pseudomonadota</taxon>
        <taxon>Alphaproteobacteria</taxon>
        <taxon>Hyphomicrobiales</taxon>
        <taxon>Lichenihabitantaceae</taxon>
        <taxon>Lichenibacterium</taxon>
    </lineage>
</organism>
<evidence type="ECO:0000256" key="1">
    <source>
        <dbReference type="SAM" id="MobiDB-lite"/>
    </source>
</evidence>
<dbReference type="OrthoDB" id="9801841at2"/>
<dbReference type="InterPro" id="IPR017748">
    <property type="entry name" value="TagF"/>
</dbReference>
<evidence type="ECO:0000259" key="2">
    <source>
        <dbReference type="PROSITE" id="PS51746"/>
    </source>
</evidence>
<evidence type="ECO:0000313" key="3">
    <source>
        <dbReference type="EMBL" id="RYB01875.1"/>
    </source>
</evidence>
<dbReference type="Gene3D" id="3.40.1730.10">
    <property type="entry name" value="pa0076 domain"/>
    <property type="match status" value="1"/>
</dbReference>
<name>A0A4Q2R5R3_9HYPH</name>
<reference evidence="3 4" key="2">
    <citation type="submission" date="2019-02" db="EMBL/GenBank/DDBJ databases">
        <title>'Lichenibacterium ramalinii' gen. nov. sp. nov., 'Lichenibacterium minor' gen. nov. sp. nov.</title>
        <authorList>
            <person name="Pankratov T."/>
        </authorList>
    </citation>
    <scope>NUCLEOTIDE SEQUENCE [LARGE SCALE GENOMIC DNA]</scope>
    <source>
        <strain evidence="3 4">RmlP001</strain>
    </source>
</reference>
<dbReference type="Pfam" id="PF13672">
    <property type="entry name" value="PP2C_2"/>
    <property type="match status" value="1"/>
</dbReference>
<gene>
    <name evidence="3" type="primary">tagF</name>
    <name evidence="3" type="ORF">D3272_24095</name>
</gene>
<dbReference type="Pfam" id="PF09867">
    <property type="entry name" value="TagF_N"/>
    <property type="match status" value="1"/>
</dbReference>
<dbReference type="EMBL" id="QYBC01000027">
    <property type="protein sequence ID" value="RYB01875.1"/>
    <property type="molecule type" value="Genomic_DNA"/>
</dbReference>
<dbReference type="InterPro" id="IPR036457">
    <property type="entry name" value="PPM-type-like_dom_sf"/>
</dbReference>
<dbReference type="InterPro" id="IPR001932">
    <property type="entry name" value="PPM-type_phosphatase-like_dom"/>
</dbReference>
<dbReference type="NCBIfam" id="TIGR03373">
    <property type="entry name" value="VI_minor_4"/>
    <property type="match status" value="1"/>
</dbReference>
<keyword evidence="4" id="KW-1185">Reference proteome</keyword>
<dbReference type="SMART" id="SM00331">
    <property type="entry name" value="PP2C_SIG"/>
    <property type="match status" value="1"/>
</dbReference>
<dbReference type="Proteomes" id="UP000289411">
    <property type="component" value="Unassembled WGS sequence"/>
</dbReference>
<comment type="caution">
    <text evidence="3">The sequence shown here is derived from an EMBL/GenBank/DDBJ whole genome shotgun (WGS) entry which is preliminary data.</text>
</comment>
<feature type="compositionally biased region" description="Low complexity" evidence="1">
    <location>
        <begin position="25"/>
        <end position="34"/>
    </location>
</feature>
<feature type="region of interest" description="Disordered" evidence="1">
    <location>
        <begin position="1"/>
        <end position="87"/>
    </location>
</feature>
<dbReference type="Gene3D" id="3.60.40.10">
    <property type="entry name" value="PPM-type phosphatase domain"/>
    <property type="match status" value="1"/>
</dbReference>
<accession>A0A4Q2R5R3</accession>
<evidence type="ECO:0000313" key="4">
    <source>
        <dbReference type="Proteomes" id="UP000289411"/>
    </source>
</evidence>
<protein>
    <submittedName>
        <fullName evidence="3">Type VI secretion system-associated protein TagF</fullName>
    </submittedName>
</protein>